<dbReference type="PANTHER" id="PTHR43249:SF1">
    <property type="entry name" value="D-GLUCOSIDE 3-DEHYDROGENASE"/>
    <property type="match status" value="1"/>
</dbReference>
<reference evidence="6" key="1">
    <citation type="submission" date="2016-10" db="EMBL/GenBank/DDBJ databases">
        <authorList>
            <person name="Varghese N."/>
            <person name="Submissions S."/>
        </authorList>
    </citation>
    <scope>NUCLEOTIDE SEQUENCE [LARGE SCALE GENOMIC DNA]</scope>
    <source>
        <strain evidence="6">CGMCC 1.12397</strain>
    </source>
</reference>
<evidence type="ECO:0000256" key="1">
    <source>
        <dbReference type="SAM" id="MobiDB-lite"/>
    </source>
</evidence>
<dbReference type="Pfam" id="PF02894">
    <property type="entry name" value="GFO_IDH_MocA_C"/>
    <property type="match status" value="1"/>
</dbReference>
<dbReference type="EMBL" id="QQST01000001">
    <property type="protein sequence ID" value="RDI70554.1"/>
    <property type="molecule type" value="Genomic_DNA"/>
</dbReference>
<dbReference type="PANTHER" id="PTHR43249">
    <property type="entry name" value="UDP-N-ACETYL-2-AMINO-2-DEOXY-D-GLUCURONATE OXIDASE"/>
    <property type="match status" value="1"/>
</dbReference>
<evidence type="ECO:0000313" key="7">
    <source>
        <dbReference type="Proteomes" id="UP000255421"/>
    </source>
</evidence>
<sequence length="388" mass="43221">MSYDVAVVGTGANPEEKDTDGFAMAYRHAEAYDRLDDCELVACTDIVPENAEAFADYWDIADGNVYTELDRMLREVKPDVVSVCVPPAFHADIVVQCAESDVVSAIHCEKPMAKTWEGCRRMVERCDAHDVQLTFNHQRRFGGPFRRAKELLDSGEIGSLRRIELGGKNLYDYGSHYFDLCGFFTDQSDPLWAMAGIDYSEENVQFGVHNENGAIAQWRYENGVHGLASTGESSIIPCEIRLTGTEGMIDIGVDDGPTLRMFNESSGGWTTVDADGDDIHSPNWSKPRMAALKIAERVSFLPEEWVKQPTFIDRAIADVVDALDSGRKPELAAENVVQSTELIFACWEAARRRTKVELPLEVDGNPLEEMVEDGELLADEPEKQKQTP</sequence>
<dbReference type="GO" id="GO:0000166">
    <property type="term" value="F:nucleotide binding"/>
    <property type="evidence" value="ECO:0007669"/>
    <property type="project" value="InterPro"/>
</dbReference>
<dbReference type="RefSeq" id="WP_092535379.1">
    <property type="nucleotide sequence ID" value="NZ_FNKQ01000002.1"/>
</dbReference>
<dbReference type="InterPro" id="IPR052515">
    <property type="entry name" value="Gfo/Idh/MocA_Oxidoreductase"/>
</dbReference>
<dbReference type="Gene3D" id="3.40.50.720">
    <property type="entry name" value="NAD(P)-binding Rossmann-like Domain"/>
    <property type="match status" value="1"/>
</dbReference>
<feature type="compositionally biased region" description="Acidic residues" evidence="1">
    <location>
        <begin position="369"/>
        <end position="379"/>
    </location>
</feature>
<dbReference type="OrthoDB" id="282474at2157"/>
<dbReference type="Gene3D" id="3.30.360.10">
    <property type="entry name" value="Dihydrodipicolinate Reductase, domain 2"/>
    <property type="match status" value="1"/>
</dbReference>
<dbReference type="InterPro" id="IPR036291">
    <property type="entry name" value="NAD(P)-bd_dom_sf"/>
</dbReference>
<name>A0A1H1AXW9_9EURY</name>
<reference evidence="5" key="2">
    <citation type="submission" date="2016-10" db="EMBL/GenBank/DDBJ databases">
        <authorList>
            <person name="de Groot N.N."/>
        </authorList>
    </citation>
    <scope>NUCLEOTIDE SEQUENCE [LARGE SCALE GENOMIC DNA]</scope>
    <source>
        <strain evidence="5">CGMCC 1.12397</strain>
    </source>
</reference>
<protein>
    <submittedName>
        <fullName evidence="4">Gfo/Idh/MocA family oxidoreductase</fullName>
    </submittedName>
    <submittedName>
        <fullName evidence="5">Predicted dehydrogenase</fullName>
    </submittedName>
</protein>
<accession>A0A1H1AXW9</accession>
<evidence type="ECO:0000313" key="4">
    <source>
        <dbReference type="EMBL" id="RDI70554.1"/>
    </source>
</evidence>
<feature type="region of interest" description="Disordered" evidence="1">
    <location>
        <begin position="369"/>
        <end position="388"/>
    </location>
</feature>
<dbReference type="SUPFAM" id="SSF51735">
    <property type="entry name" value="NAD(P)-binding Rossmann-fold domains"/>
    <property type="match status" value="1"/>
</dbReference>
<dbReference type="InterPro" id="IPR000683">
    <property type="entry name" value="Gfo/Idh/MocA-like_OxRdtase_N"/>
</dbReference>
<dbReference type="EMBL" id="FNKQ01000002">
    <property type="protein sequence ID" value="SDQ44381.1"/>
    <property type="molecule type" value="Genomic_DNA"/>
</dbReference>
<dbReference type="Proteomes" id="UP000199289">
    <property type="component" value="Unassembled WGS sequence"/>
</dbReference>
<feature type="domain" description="Gfo/Idh/MocA-like oxidoreductase N-terminal" evidence="2">
    <location>
        <begin position="23"/>
        <end position="137"/>
    </location>
</feature>
<evidence type="ECO:0000313" key="5">
    <source>
        <dbReference type="EMBL" id="SDQ44381.1"/>
    </source>
</evidence>
<evidence type="ECO:0000259" key="2">
    <source>
        <dbReference type="Pfam" id="PF01408"/>
    </source>
</evidence>
<evidence type="ECO:0000259" key="3">
    <source>
        <dbReference type="Pfam" id="PF02894"/>
    </source>
</evidence>
<dbReference type="SUPFAM" id="SSF55347">
    <property type="entry name" value="Glyceraldehyde-3-phosphate dehydrogenase-like, C-terminal domain"/>
    <property type="match status" value="1"/>
</dbReference>
<reference evidence="4 7" key="3">
    <citation type="submission" date="2018-07" db="EMBL/GenBank/DDBJ databases">
        <title>Genome sequence of extremly halophilic archaeon Halopelagius longus strain BC12-B1.</title>
        <authorList>
            <person name="Zhang X."/>
        </authorList>
    </citation>
    <scope>NUCLEOTIDE SEQUENCE [LARGE SCALE GENOMIC DNA]</scope>
    <source>
        <strain evidence="4 7">BC12-B1</strain>
    </source>
</reference>
<proteinExistence type="predicted"/>
<evidence type="ECO:0000313" key="6">
    <source>
        <dbReference type="Proteomes" id="UP000199289"/>
    </source>
</evidence>
<organism evidence="5 6">
    <name type="scientific">Halopelagius longus</name>
    <dbReference type="NCBI Taxonomy" id="1236180"/>
    <lineage>
        <taxon>Archaea</taxon>
        <taxon>Methanobacteriati</taxon>
        <taxon>Methanobacteriota</taxon>
        <taxon>Stenosarchaea group</taxon>
        <taxon>Halobacteria</taxon>
        <taxon>Halobacteriales</taxon>
        <taxon>Haloferacaceae</taxon>
    </lineage>
</organism>
<feature type="domain" description="Gfo/Idh/MocA-like oxidoreductase C-terminal" evidence="3">
    <location>
        <begin position="166"/>
        <end position="358"/>
    </location>
</feature>
<dbReference type="AlphaFoldDB" id="A0A1H1AXW9"/>
<gene>
    <name evidence="4" type="ORF">DWB78_01790</name>
    <name evidence="5" type="ORF">SAMN05216278_1536</name>
</gene>
<dbReference type="Pfam" id="PF01408">
    <property type="entry name" value="GFO_IDH_MocA"/>
    <property type="match status" value="1"/>
</dbReference>
<dbReference type="InterPro" id="IPR004104">
    <property type="entry name" value="Gfo/Idh/MocA-like_OxRdtase_C"/>
</dbReference>
<dbReference type="Proteomes" id="UP000255421">
    <property type="component" value="Unassembled WGS sequence"/>
</dbReference>
<keyword evidence="7" id="KW-1185">Reference proteome</keyword>